<gene>
    <name evidence="2" type="ORF">PCOR1329_LOCUS11705</name>
</gene>
<protein>
    <submittedName>
        <fullName evidence="2">Uncharacterized protein</fullName>
    </submittedName>
</protein>
<feature type="region of interest" description="Disordered" evidence="1">
    <location>
        <begin position="223"/>
        <end position="243"/>
    </location>
</feature>
<name>A0ABN9QGF9_9DINO</name>
<feature type="compositionally biased region" description="Low complexity" evidence="1">
    <location>
        <begin position="232"/>
        <end position="243"/>
    </location>
</feature>
<reference evidence="2" key="1">
    <citation type="submission" date="2023-10" db="EMBL/GenBank/DDBJ databases">
        <authorList>
            <person name="Chen Y."/>
            <person name="Shah S."/>
            <person name="Dougan E. K."/>
            <person name="Thang M."/>
            <person name="Chan C."/>
        </authorList>
    </citation>
    <scope>NUCLEOTIDE SEQUENCE [LARGE SCALE GENOMIC DNA]</scope>
</reference>
<organism evidence="2 3">
    <name type="scientific">Prorocentrum cordatum</name>
    <dbReference type="NCBI Taxonomy" id="2364126"/>
    <lineage>
        <taxon>Eukaryota</taxon>
        <taxon>Sar</taxon>
        <taxon>Alveolata</taxon>
        <taxon>Dinophyceae</taxon>
        <taxon>Prorocentrales</taxon>
        <taxon>Prorocentraceae</taxon>
        <taxon>Prorocentrum</taxon>
    </lineage>
</organism>
<feature type="compositionally biased region" description="Low complexity" evidence="1">
    <location>
        <begin position="60"/>
        <end position="83"/>
    </location>
</feature>
<accession>A0ABN9QGF9</accession>
<dbReference type="EMBL" id="CAUYUJ010003373">
    <property type="protein sequence ID" value="CAK0805070.1"/>
    <property type="molecule type" value="Genomic_DNA"/>
</dbReference>
<feature type="non-terminal residue" evidence="2">
    <location>
        <position position="1"/>
    </location>
</feature>
<dbReference type="Proteomes" id="UP001189429">
    <property type="component" value="Unassembled WGS sequence"/>
</dbReference>
<evidence type="ECO:0000256" key="1">
    <source>
        <dbReference type="SAM" id="MobiDB-lite"/>
    </source>
</evidence>
<evidence type="ECO:0000313" key="3">
    <source>
        <dbReference type="Proteomes" id="UP001189429"/>
    </source>
</evidence>
<proteinExistence type="predicted"/>
<sequence length="243" mass="25392">ASDLELDGVAVGQIVRAVSKLRAGPAVPGQPASPPKEPWPVVEAAQPQEGGDVPRPEGLAAAAARPAPAEQAPAATAQEAAQASSRGPVGPDDVELVVASYCEDTKWFTAYPGPVTVYSKKHECTGALRAAVAGSLSSRGRVVELPNLGREGQSYVRHMLLNWDNLTLYTAFAQGAGRHNNIKSLDATLRFLKSQEVPGAPQPFWIVPMVARSADGWKLYRDKDEPPHEVVAGPGAAPGPAGG</sequence>
<comment type="caution">
    <text evidence="2">The sequence shown here is derived from an EMBL/GenBank/DDBJ whole genome shotgun (WGS) entry which is preliminary data.</text>
</comment>
<feature type="region of interest" description="Disordered" evidence="1">
    <location>
        <begin position="22"/>
        <end position="89"/>
    </location>
</feature>
<evidence type="ECO:0000313" key="2">
    <source>
        <dbReference type="EMBL" id="CAK0805070.1"/>
    </source>
</evidence>
<keyword evidence="3" id="KW-1185">Reference proteome</keyword>